<dbReference type="Proteomes" id="UP000289841">
    <property type="component" value="Chromosome"/>
</dbReference>
<dbReference type="Gene3D" id="3.40.190.10">
    <property type="entry name" value="Periplasmic binding protein-like II"/>
    <property type="match status" value="1"/>
</dbReference>
<dbReference type="KEGG" id="aaxa:NCTC10138_00665"/>
<dbReference type="SUPFAM" id="SSF53850">
    <property type="entry name" value="Periplasmic binding protein-like II"/>
    <property type="match status" value="1"/>
</dbReference>
<dbReference type="AlphaFoldDB" id="A0A449BCY2"/>
<organism evidence="1 2">
    <name type="scientific">Haploplasma axanthum</name>
    <name type="common">Acholeplasma axanthum</name>
    <dbReference type="NCBI Taxonomy" id="29552"/>
    <lineage>
        <taxon>Bacteria</taxon>
        <taxon>Bacillati</taxon>
        <taxon>Mycoplasmatota</taxon>
        <taxon>Mollicutes</taxon>
        <taxon>Acholeplasmatales</taxon>
        <taxon>Acholeplasmataceae</taxon>
        <taxon>Haploplasma</taxon>
    </lineage>
</organism>
<name>A0A449BCY2_HAPAX</name>
<keyword evidence="2" id="KW-1185">Reference proteome</keyword>
<dbReference type="EMBL" id="LR215048">
    <property type="protein sequence ID" value="VEU80296.1"/>
    <property type="molecule type" value="Genomic_DNA"/>
</dbReference>
<evidence type="ECO:0000313" key="2">
    <source>
        <dbReference type="Proteomes" id="UP000289841"/>
    </source>
</evidence>
<gene>
    <name evidence="1" type="ORF">NCTC10138_00665</name>
</gene>
<dbReference type="Pfam" id="PF01547">
    <property type="entry name" value="SBP_bac_1"/>
    <property type="match status" value="1"/>
</dbReference>
<proteinExistence type="predicted"/>
<dbReference type="PANTHER" id="PTHR43649">
    <property type="entry name" value="ARABINOSE-BINDING PROTEIN-RELATED"/>
    <property type="match status" value="1"/>
</dbReference>
<evidence type="ECO:0000313" key="1">
    <source>
        <dbReference type="EMBL" id="VEU80296.1"/>
    </source>
</evidence>
<dbReference type="InterPro" id="IPR050490">
    <property type="entry name" value="Bact_solute-bd_prot1"/>
</dbReference>
<dbReference type="PANTHER" id="PTHR43649:SF27">
    <property type="entry name" value="EXTRACELLULAR SOLUTE-BINDING PROTEIN FAMILY 1"/>
    <property type="match status" value="1"/>
</dbReference>
<accession>A0A449BCY2</accession>
<dbReference type="STRING" id="1278311.GCA_000428705_00767"/>
<dbReference type="RefSeq" id="WP_162849131.1">
    <property type="nucleotide sequence ID" value="NZ_LR215048.1"/>
</dbReference>
<dbReference type="InterPro" id="IPR006059">
    <property type="entry name" value="SBP"/>
</dbReference>
<reference evidence="1 2" key="1">
    <citation type="submission" date="2019-01" db="EMBL/GenBank/DDBJ databases">
        <authorList>
            <consortium name="Pathogen Informatics"/>
        </authorList>
    </citation>
    <scope>NUCLEOTIDE SEQUENCE [LARGE SCALE GENOMIC DNA]</scope>
    <source>
        <strain evidence="1 2">NCTC10138</strain>
    </source>
</reference>
<sequence>MTRNIYINNEIPFKELENYTFKFNSSWRIQTLGTDKEAFKFYFEAGKEYEFSMETSLGSYGPKIAQIENVISNLSKIYREILVFTGPEPDPNRDYQLTTRVPNLISRLNAELEELHKIRDKIIEISGSKSEKTGILDTIILQIEDFLKKPSQIHKKLTTFNNNVSSLGTLIILLSDQPLELDYIAVHGSDGKLPKNSVNIFKQMFFSIRAFFASFTTDYSSVGKTTKDANETINVWLTVGKDQANILRKLIDEKFTPMHDIQVDLKLVSSASLLPATSSGKGPDVAMGVGTNVPVNYALRNASYDLTKFSDFKDIIKRFNRSAYESFEFGDGTYALPEQEIFMMMFYRTDIFDELGLNVPNTWQDVIKMIPDLQKYNLEFFLPVPRTQGAVVNLPPNPIFSTMFYQNGGSFYINNNTESGFNEGLGPEVFETWTQFYTDYSFPVEANFANRFRSGQMPLGITYYNTYNTLSVFAPEIRGKWGFLPVPGTEYIDENGEKQIRRDTVSTNTGAMILNNSSKKDASWEFLKWWTSTDTQVRFGREMEGILGAAARYPTANVEAFESLPWKRNELEVLKEQWSWVRGIPEVPGSYMTGRHLDNAFRMVINETANPREVIYDYVQIINEEINKKRKEFNLN</sequence>
<protein>
    <submittedName>
        <fullName evidence="1">Maltose-binding periplasmic proteins/domains</fullName>
    </submittedName>
</protein>